<organism evidence="5 6">
    <name type="scientific">Latimeria chalumnae</name>
    <name type="common">Coelacanth</name>
    <dbReference type="NCBI Taxonomy" id="7897"/>
    <lineage>
        <taxon>Eukaryota</taxon>
        <taxon>Metazoa</taxon>
        <taxon>Chordata</taxon>
        <taxon>Craniata</taxon>
        <taxon>Vertebrata</taxon>
        <taxon>Euteleostomi</taxon>
        <taxon>Coelacanthiformes</taxon>
        <taxon>Coelacanthidae</taxon>
        <taxon>Latimeria</taxon>
    </lineage>
</organism>
<dbReference type="Gene3D" id="1.25.40.20">
    <property type="entry name" value="Ankyrin repeat-containing domain"/>
    <property type="match status" value="1"/>
</dbReference>
<dbReference type="CTD" id="353322"/>
<dbReference type="Bgee" id="ENSLACG00000004036">
    <property type="expression patterns" value="Expressed in chordate pharynx and 6 other cell types or tissues"/>
</dbReference>
<keyword evidence="6" id="KW-1185">Reference proteome</keyword>
<dbReference type="Proteomes" id="UP000008672">
    <property type="component" value="Unassembled WGS sequence"/>
</dbReference>
<evidence type="ECO:0000256" key="3">
    <source>
        <dbReference type="PROSITE-ProRule" id="PRU00023"/>
    </source>
</evidence>
<dbReference type="InterPro" id="IPR050776">
    <property type="entry name" value="Ank_Repeat/CDKN_Inhibitor"/>
</dbReference>
<dbReference type="HOGENOM" id="CLU_000134_42_0_1"/>
<dbReference type="InterPro" id="IPR002110">
    <property type="entry name" value="Ankyrin_rpt"/>
</dbReference>
<dbReference type="GeneID" id="102352003"/>
<dbReference type="STRING" id="7897.ENSLACP00000004534"/>
<reference evidence="5" key="3">
    <citation type="submission" date="2025-09" db="UniProtKB">
        <authorList>
            <consortium name="Ensembl"/>
        </authorList>
    </citation>
    <scope>IDENTIFICATION</scope>
</reference>
<dbReference type="Pfam" id="PF12796">
    <property type="entry name" value="Ank_2"/>
    <property type="match status" value="1"/>
</dbReference>
<accession>H3A4G3</accession>
<dbReference type="SUPFAM" id="SSF48403">
    <property type="entry name" value="Ankyrin repeat"/>
    <property type="match status" value="1"/>
</dbReference>
<feature type="compositionally biased region" description="Basic and acidic residues" evidence="4">
    <location>
        <begin position="161"/>
        <end position="173"/>
    </location>
</feature>
<sequence length="173" mass="18586">MLLLDCDFQVDNLSDLLQSGTAVNLTDHSFSQSPVHLAACGDQAFCLLWLLQSGGDINQQDCSGEAPVHKAAKTGSLECIRLLVASAARLDLCNKSGQTAEDLAWSHGFLECAKFLAAVKEARNLKSCGQTCISYTNNPCGRGMRAHSLAGQKRGRTGAGVEEKRLREDDLMS</sequence>
<dbReference type="PANTHER" id="PTHR24201">
    <property type="entry name" value="ANK_REP_REGION DOMAIN-CONTAINING PROTEIN"/>
    <property type="match status" value="1"/>
</dbReference>
<evidence type="ECO:0000313" key="6">
    <source>
        <dbReference type="Proteomes" id="UP000008672"/>
    </source>
</evidence>
<dbReference type="InterPro" id="IPR036770">
    <property type="entry name" value="Ankyrin_rpt-contain_sf"/>
</dbReference>
<dbReference type="PROSITE" id="PS50297">
    <property type="entry name" value="ANK_REP_REGION"/>
    <property type="match status" value="1"/>
</dbReference>
<dbReference type="OrthoDB" id="5402602at2759"/>
<dbReference type="AlphaFoldDB" id="H3A4G3"/>
<dbReference type="EMBL" id="AFYH01236161">
    <property type="status" value="NOT_ANNOTATED_CDS"/>
    <property type="molecule type" value="Genomic_DNA"/>
</dbReference>
<reference evidence="6" key="1">
    <citation type="submission" date="2011-08" db="EMBL/GenBank/DDBJ databases">
        <title>The draft genome of Latimeria chalumnae.</title>
        <authorList>
            <person name="Di Palma F."/>
            <person name="Alfoldi J."/>
            <person name="Johnson J."/>
            <person name="Berlin A."/>
            <person name="Gnerre S."/>
            <person name="Jaffe D."/>
            <person name="MacCallum I."/>
            <person name="Young S."/>
            <person name="Walker B.J."/>
            <person name="Lander E."/>
            <person name="Lindblad-Toh K."/>
        </authorList>
    </citation>
    <scope>NUCLEOTIDE SEQUENCE [LARGE SCALE GENOMIC DNA]</scope>
    <source>
        <strain evidence="6">Wild caught</strain>
    </source>
</reference>
<dbReference type="GeneTree" id="ENSGT00940000154216"/>
<dbReference type="eggNOG" id="KOG0504">
    <property type="taxonomic scope" value="Eukaryota"/>
</dbReference>
<dbReference type="EMBL" id="AFYH01236163">
    <property type="status" value="NOT_ANNOTATED_CDS"/>
    <property type="molecule type" value="Genomic_DNA"/>
</dbReference>
<dbReference type="KEGG" id="lcm:102352003"/>
<evidence type="ECO:0000256" key="1">
    <source>
        <dbReference type="ARBA" id="ARBA00022737"/>
    </source>
</evidence>
<dbReference type="SMART" id="SM00248">
    <property type="entry name" value="ANK"/>
    <property type="match status" value="3"/>
</dbReference>
<evidence type="ECO:0000313" key="5">
    <source>
        <dbReference type="Ensembl" id="ENSLACP00000004534.1"/>
    </source>
</evidence>
<feature type="repeat" description="ANK" evidence="3">
    <location>
        <begin position="63"/>
        <end position="95"/>
    </location>
</feature>
<dbReference type="EMBL" id="AFYH01236162">
    <property type="status" value="NOT_ANNOTATED_CDS"/>
    <property type="molecule type" value="Genomic_DNA"/>
</dbReference>
<gene>
    <name evidence="5" type="primary">ANKRD37</name>
</gene>
<proteinExistence type="predicted"/>
<feature type="region of interest" description="Disordered" evidence="4">
    <location>
        <begin position="149"/>
        <end position="173"/>
    </location>
</feature>
<dbReference type="RefSeq" id="XP_006011937.1">
    <property type="nucleotide sequence ID" value="XM_006011875.3"/>
</dbReference>
<keyword evidence="1" id="KW-0677">Repeat</keyword>
<keyword evidence="2 3" id="KW-0040">ANK repeat</keyword>
<dbReference type="OMA" id="CDNDESI"/>
<evidence type="ECO:0000256" key="4">
    <source>
        <dbReference type="SAM" id="MobiDB-lite"/>
    </source>
</evidence>
<name>H3A4G3_LATCH</name>
<dbReference type="Ensembl" id="ENSLACT00000004573.1">
    <property type="protein sequence ID" value="ENSLACP00000004534.1"/>
    <property type="gene ID" value="ENSLACG00000004036.1"/>
</dbReference>
<protein>
    <submittedName>
        <fullName evidence="5">Ankyrin repeat domain 37</fullName>
    </submittedName>
</protein>
<dbReference type="PROSITE" id="PS50088">
    <property type="entry name" value="ANK_REPEAT"/>
    <property type="match status" value="1"/>
</dbReference>
<dbReference type="PANTHER" id="PTHR24201:SF0">
    <property type="entry name" value="ANKYRIN REPEAT DOMAIN-CONTAINING PROTEIN 37"/>
    <property type="match status" value="1"/>
</dbReference>
<dbReference type="GO" id="GO:0005737">
    <property type="term" value="C:cytoplasm"/>
    <property type="evidence" value="ECO:0007669"/>
    <property type="project" value="TreeGrafter"/>
</dbReference>
<dbReference type="InParanoid" id="H3A4G3"/>
<evidence type="ECO:0000256" key="2">
    <source>
        <dbReference type="ARBA" id="ARBA00023043"/>
    </source>
</evidence>
<reference evidence="5" key="2">
    <citation type="submission" date="2025-08" db="UniProtKB">
        <authorList>
            <consortium name="Ensembl"/>
        </authorList>
    </citation>
    <scope>IDENTIFICATION</scope>
</reference>